<dbReference type="InterPro" id="IPR032071">
    <property type="entry name" value="DUF4806"/>
</dbReference>
<proteinExistence type="predicted"/>
<evidence type="ECO:0000313" key="4">
    <source>
        <dbReference type="Proteomes" id="UP001160148"/>
    </source>
</evidence>
<dbReference type="PANTHER" id="PTHR34153:SF2">
    <property type="entry name" value="SI:CH211-262H13.3-RELATED"/>
    <property type="match status" value="1"/>
</dbReference>
<evidence type="ECO:0000313" key="3">
    <source>
        <dbReference type="EMBL" id="CAI6376593.1"/>
    </source>
</evidence>
<accession>A0AAV0Y9L5</accession>
<keyword evidence="4" id="KW-1185">Reference proteome</keyword>
<evidence type="ECO:0000259" key="2">
    <source>
        <dbReference type="Pfam" id="PF16064"/>
    </source>
</evidence>
<dbReference type="Proteomes" id="UP001160148">
    <property type="component" value="Unassembled WGS sequence"/>
</dbReference>
<evidence type="ECO:0000256" key="1">
    <source>
        <dbReference type="SAM" id="MobiDB-lite"/>
    </source>
</evidence>
<organism evidence="3 4">
    <name type="scientific">Macrosiphum euphorbiae</name>
    <name type="common">potato aphid</name>
    <dbReference type="NCBI Taxonomy" id="13131"/>
    <lineage>
        <taxon>Eukaryota</taxon>
        <taxon>Metazoa</taxon>
        <taxon>Ecdysozoa</taxon>
        <taxon>Arthropoda</taxon>
        <taxon>Hexapoda</taxon>
        <taxon>Insecta</taxon>
        <taxon>Pterygota</taxon>
        <taxon>Neoptera</taxon>
        <taxon>Paraneoptera</taxon>
        <taxon>Hemiptera</taxon>
        <taxon>Sternorrhyncha</taxon>
        <taxon>Aphidomorpha</taxon>
        <taxon>Aphidoidea</taxon>
        <taxon>Aphididae</taxon>
        <taxon>Macrosiphini</taxon>
        <taxon>Macrosiphum</taxon>
    </lineage>
</organism>
<dbReference type="PANTHER" id="PTHR34153">
    <property type="entry name" value="SI:CH211-262H13.3-RELATED-RELATED"/>
    <property type="match status" value="1"/>
</dbReference>
<protein>
    <recommendedName>
        <fullName evidence="2">DUF4806 domain-containing protein</fullName>
    </recommendedName>
</protein>
<name>A0AAV0Y9L5_9HEMI</name>
<reference evidence="3 4" key="1">
    <citation type="submission" date="2023-01" db="EMBL/GenBank/DDBJ databases">
        <authorList>
            <person name="Whitehead M."/>
        </authorList>
    </citation>
    <scope>NUCLEOTIDE SEQUENCE [LARGE SCALE GENOMIC DNA]</scope>
</reference>
<dbReference type="AlphaFoldDB" id="A0AAV0Y9L5"/>
<feature type="domain" description="DUF4806" evidence="2">
    <location>
        <begin position="312"/>
        <end position="391"/>
    </location>
</feature>
<dbReference type="EMBL" id="CARXXK010001517">
    <property type="protein sequence ID" value="CAI6376593.1"/>
    <property type="molecule type" value="Genomic_DNA"/>
</dbReference>
<sequence length="444" mass="50723">MWSIIEFVDEKTVEAVPNYWFKNQKCAWPKKNIKKMIQNRVYPNVLDFNFHAARKIGKDIESYSIASQKAMKALYTSDLSTNESSSQINEFENTCTNNKTKRKIILKGKKTENPLLWSPASCDLSNDEIDDSDADPNYSPRHIENISHETPTKIIAAEEINISNSCPVTSLNVKKRLAFDIPERHCSLSPSVFSGVKKLKNIGPDTRVISSNKLVGHKSSEIVHTTSSPFKVTLNQSIEESSDINTSSAVNNSVLDYLQKMNRTICNIKYDLNMMADKINNIEGMLFNDFKSGDQSKRNCDHTFQTEFNNLLPLETEENLQTFEIKLFNKEFRAKMVEEIKRYSRNTLPSTVRAIMRIIFQDRLLEEYSYKGIGNKKVFYTLATCSIIFEAIKKMKKFSKFDAKDVENPLKIFIAGAKFRDSTRKNNQNQEADLLDNASASANT</sequence>
<gene>
    <name evidence="3" type="ORF">MEUPH1_LOCUS29943</name>
</gene>
<feature type="region of interest" description="Disordered" evidence="1">
    <location>
        <begin position="424"/>
        <end position="444"/>
    </location>
</feature>
<comment type="caution">
    <text evidence="3">The sequence shown here is derived from an EMBL/GenBank/DDBJ whole genome shotgun (WGS) entry which is preliminary data.</text>
</comment>
<dbReference type="Pfam" id="PF16064">
    <property type="entry name" value="DUF4806"/>
    <property type="match status" value="1"/>
</dbReference>